<dbReference type="NCBIfam" id="TIGR02436">
    <property type="entry name" value="four helix bundle protein"/>
    <property type="match status" value="1"/>
</dbReference>
<dbReference type="AlphaFoldDB" id="A0A9X2KZ72"/>
<protein>
    <submittedName>
        <fullName evidence="1">Four helix bundle protein</fullName>
    </submittedName>
</protein>
<sequence>MNRDLKTRSKLFAHDCVKIALSLPQTYLGNHVRNQLVRSSTSVAANYRAAQLGQSKRSFIAKLSIVIEEADECVFWMEFLIDEGLLSRETCAVVLKEAGELTAIFVTSRKTAEKTDNRG</sequence>
<evidence type="ECO:0000313" key="1">
    <source>
        <dbReference type="EMBL" id="MCP9201080.1"/>
    </source>
</evidence>
<dbReference type="Pfam" id="PF05635">
    <property type="entry name" value="23S_rRNA_IVP"/>
    <property type="match status" value="1"/>
</dbReference>
<dbReference type="SUPFAM" id="SSF158446">
    <property type="entry name" value="IVS-encoded protein-like"/>
    <property type="match status" value="1"/>
</dbReference>
<dbReference type="PIRSF" id="PIRSF035652">
    <property type="entry name" value="CHP02436"/>
    <property type="match status" value="1"/>
</dbReference>
<dbReference type="PANTHER" id="PTHR38471:SF2">
    <property type="entry name" value="FOUR HELIX BUNDLE PROTEIN"/>
    <property type="match status" value="1"/>
</dbReference>
<dbReference type="InterPro" id="IPR012657">
    <property type="entry name" value="23S_rRNA-intervening_sequence"/>
</dbReference>
<comment type="caution">
    <text evidence="1">The sequence shown here is derived from an EMBL/GenBank/DDBJ whole genome shotgun (WGS) entry which is preliminary data.</text>
</comment>
<dbReference type="InterPro" id="IPR036583">
    <property type="entry name" value="23S_rRNA_IVS_sf"/>
</dbReference>
<dbReference type="Gene3D" id="1.20.1440.60">
    <property type="entry name" value="23S rRNA-intervening sequence"/>
    <property type="match status" value="1"/>
</dbReference>
<dbReference type="PANTHER" id="PTHR38471">
    <property type="entry name" value="FOUR HELIX BUNDLE PROTEIN"/>
    <property type="match status" value="1"/>
</dbReference>
<organism evidence="1 2">
    <name type="scientific">Christiangramia oceanisediminis</name>
    <dbReference type="NCBI Taxonomy" id="2920386"/>
    <lineage>
        <taxon>Bacteria</taxon>
        <taxon>Pseudomonadati</taxon>
        <taxon>Bacteroidota</taxon>
        <taxon>Flavobacteriia</taxon>
        <taxon>Flavobacteriales</taxon>
        <taxon>Flavobacteriaceae</taxon>
        <taxon>Christiangramia</taxon>
    </lineage>
</organism>
<gene>
    <name evidence="1" type="ORF">MKO06_14275</name>
</gene>
<dbReference type="EMBL" id="JANCNS010000003">
    <property type="protein sequence ID" value="MCP9201080.1"/>
    <property type="molecule type" value="Genomic_DNA"/>
</dbReference>
<accession>A0A9X2KZ72</accession>
<reference evidence="1" key="1">
    <citation type="submission" date="2022-07" db="EMBL/GenBank/DDBJ databases">
        <title>Gramela sediminis sp. nov., isolated from deep-sea sediment of the Indian Ocean.</title>
        <authorList>
            <person name="Shi H."/>
        </authorList>
    </citation>
    <scope>NUCLEOTIDE SEQUENCE</scope>
    <source>
        <strain evidence="1">GC03-9</strain>
    </source>
</reference>
<proteinExistence type="predicted"/>
<name>A0A9X2KZ72_9FLAO</name>
<dbReference type="RefSeq" id="WP_241552745.1">
    <property type="nucleotide sequence ID" value="NZ_JANCNS010000003.1"/>
</dbReference>
<dbReference type="Proteomes" id="UP001155280">
    <property type="component" value="Unassembled WGS sequence"/>
</dbReference>
<evidence type="ECO:0000313" key="2">
    <source>
        <dbReference type="Proteomes" id="UP001155280"/>
    </source>
</evidence>
<keyword evidence="2" id="KW-1185">Reference proteome</keyword>